<evidence type="ECO:0000256" key="3">
    <source>
        <dbReference type="ARBA" id="ARBA00022692"/>
    </source>
</evidence>
<proteinExistence type="inferred from homology"/>
<feature type="transmembrane region" description="Helical" evidence="8">
    <location>
        <begin position="386"/>
        <end position="402"/>
    </location>
</feature>
<evidence type="ECO:0000256" key="4">
    <source>
        <dbReference type="ARBA" id="ARBA00022989"/>
    </source>
</evidence>
<comment type="similarity">
    <text evidence="2">Belongs to the ADIPOR family.</text>
</comment>
<gene>
    <name evidence="9" type="ORF">FA10DRAFT_240706</name>
</gene>
<dbReference type="GO" id="GO:0046872">
    <property type="term" value="F:metal ion binding"/>
    <property type="evidence" value="ECO:0007669"/>
    <property type="project" value="UniProtKB-KW"/>
</dbReference>
<keyword evidence="6" id="KW-0479">Metal-binding</keyword>
<evidence type="ECO:0000256" key="7">
    <source>
        <dbReference type="SAM" id="MobiDB-lite"/>
    </source>
</evidence>
<evidence type="ECO:0000256" key="5">
    <source>
        <dbReference type="ARBA" id="ARBA00023136"/>
    </source>
</evidence>
<dbReference type="PANTHER" id="PTHR20855">
    <property type="entry name" value="ADIPOR/PROGESTIN RECEPTOR-RELATED"/>
    <property type="match status" value="1"/>
</dbReference>
<feature type="region of interest" description="Disordered" evidence="7">
    <location>
        <begin position="36"/>
        <end position="77"/>
    </location>
</feature>
<feature type="transmembrane region" description="Helical" evidence="8">
    <location>
        <begin position="346"/>
        <end position="366"/>
    </location>
</feature>
<evidence type="ECO:0000256" key="1">
    <source>
        <dbReference type="ARBA" id="ARBA00004141"/>
    </source>
</evidence>
<dbReference type="OrthoDB" id="529367at2759"/>
<feature type="binding site" evidence="6">
    <location>
        <position position="384"/>
    </location>
    <ligand>
        <name>Zn(2+)</name>
        <dbReference type="ChEBI" id="CHEBI:29105"/>
    </ligand>
</feature>
<dbReference type="AlphaFoldDB" id="A0A316YLN4"/>
<dbReference type="Proteomes" id="UP000245768">
    <property type="component" value="Unassembled WGS sequence"/>
</dbReference>
<dbReference type="InterPro" id="IPR004254">
    <property type="entry name" value="AdipoR/HlyIII-related"/>
</dbReference>
<evidence type="ECO:0000256" key="2">
    <source>
        <dbReference type="ARBA" id="ARBA00007018"/>
    </source>
</evidence>
<dbReference type="RefSeq" id="XP_025377299.1">
    <property type="nucleotide sequence ID" value="XM_025519218.1"/>
</dbReference>
<dbReference type="GO" id="GO:0016020">
    <property type="term" value="C:membrane"/>
    <property type="evidence" value="ECO:0007669"/>
    <property type="project" value="UniProtKB-SubCell"/>
</dbReference>
<feature type="transmembrane region" description="Helical" evidence="8">
    <location>
        <begin position="256"/>
        <end position="276"/>
    </location>
</feature>
<comment type="subcellular location">
    <subcellularLocation>
        <location evidence="1">Membrane</location>
        <topology evidence="1">Multi-pass membrane protein</topology>
    </subcellularLocation>
</comment>
<dbReference type="STRING" id="215250.A0A316YLN4"/>
<reference evidence="9 10" key="1">
    <citation type="journal article" date="2018" name="Mol. Biol. Evol.">
        <title>Broad Genomic Sampling Reveals a Smut Pathogenic Ancestry of the Fungal Clade Ustilaginomycotina.</title>
        <authorList>
            <person name="Kijpornyongpan T."/>
            <person name="Mondo S.J."/>
            <person name="Barry K."/>
            <person name="Sandor L."/>
            <person name="Lee J."/>
            <person name="Lipzen A."/>
            <person name="Pangilinan J."/>
            <person name="LaButti K."/>
            <person name="Hainaut M."/>
            <person name="Henrissat B."/>
            <person name="Grigoriev I.V."/>
            <person name="Spatafora J.W."/>
            <person name="Aime M.C."/>
        </authorList>
    </citation>
    <scope>NUCLEOTIDE SEQUENCE [LARGE SCALE GENOMIC DNA]</scope>
    <source>
        <strain evidence="9 10">MCA 4198</strain>
    </source>
</reference>
<keyword evidence="3 8" id="KW-0812">Transmembrane</keyword>
<evidence type="ECO:0000256" key="6">
    <source>
        <dbReference type="PIRSR" id="PIRSR604254-1"/>
    </source>
</evidence>
<keyword evidence="5 8" id="KW-0472">Membrane</keyword>
<dbReference type="EMBL" id="KZ819636">
    <property type="protein sequence ID" value="PWN90101.1"/>
    <property type="molecule type" value="Genomic_DNA"/>
</dbReference>
<organism evidence="9 10">
    <name type="scientific">Acaromyces ingoldii</name>
    <dbReference type="NCBI Taxonomy" id="215250"/>
    <lineage>
        <taxon>Eukaryota</taxon>
        <taxon>Fungi</taxon>
        <taxon>Dikarya</taxon>
        <taxon>Basidiomycota</taxon>
        <taxon>Ustilaginomycotina</taxon>
        <taxon>Exobasidiomycetes</taxon>
        <taxon>Exobasidiales</taxon>
        <taxon>Cryptobasidiaceae</taxon>
        <taxon>Acaromyces</taxon>
    </lineage>
</organism>
<keyword evidence="4 8" id="KW-1133">Transmembrane helix</keyword>
<dbReference type="InParanoid" id="A0A316YLN4"/>
<dbReference type="Pfam" id="PF03006">
    <property type="entry name" value="HlyIII"/>
    <property type="match status" value="1"/>
</dbReference>
<feature type="transmembrane region" description="Helical" evidence="8">
    <location>
        <begin position="313"/>
        <end position="334"/>
    </location>
</feature>
<dbReference type="GeneID" id="37041134"/>
<evidence type="ECO:0000313" key="9">
    <source>
        <dbReference type="EMBL" id="PWN90101.1"/>
    </source>
</evidence>
<protein>
    <submittedName>
        <fullName evidence="9">HlyIII-domain-containing protein</fullName>
    </submittedName>
</protein>
<name>A0A316YLN4_9BASI</name>
<feature type="binding site" evidence="6">
    <location>
        <position position="388"/>
    </location>
    <ligand>
        <name>Zn(2+)</name>
        <dbReference type="ChEBI" id="CHEBI:29105"/>
    </ligand>
</feature>
<keyword evidence="6" id="KW-0862">Zinc</keyword>
<keyword evidence="10" id="KW-1185">Reference proteome</keyword>
<feature type="transmembrane region" description="Helical" evidence="8">
    <location>
        <begin position="217"/>
        <end position="236"/>
    </location>
</feature>
<feature type="transmembrane region" description="Helical" evidence="8">
    <location>
        <begin position="283"/>
        <end position="301"/>
    </location>
</feature>
<feature type="binding site" evidence="6">
    <location>
        <position position="238"/>
    </location>
    <ligand>
        <name>Zn(2+)</name>
        <dbReference type="ChEBI" id="CHEBI:29105"/>
    </ligand>
</feature>
<evidence type="ECO:0000256" key="8">
    <source>
        <dbReference type="SAM" id="Phobius"/>
    </source>
</evidence>
<dbReference type="GO" id="GO:0006882">
    <property type="term" value="P:intracellular zinc ion homeostasis"/>
    <property type="evidence" value="ECO:0007669"/>
    <property type="project" value="TreeGrafter"/>
</dbReference>
<dbReference type="PANTHER" id="PTHR20855:SF52">
    <property type="entry name" value="ADIPONECTIN RECEPTOR PROTEIN"/>
    <property type="match status" value="1"/>
</dbReference>
<dbReference type="GO" id="GO:0038023">
    <property type="term" value="F:signaling receptor activity"/>
    <property type="evidence" value="ECO:0007669"/>
    <property type="project" value="TreeGrafter"/>
</dbReference>
<sequence length="436" mass="47599">MGNDGNPKLCSHDDLPIWAQDNDFILRGYRTPGGTSDELQARLAGSTSASTSTSTSTANGASNGARQRAGNGKEEADGSVLTTKLFEHDSVYKCWRSVWDYVHNETVNIHTHFWGVQVALVAIVLHTAEVLGWLPEQLRFVTHNPLFYPAAIVPPTPAIVSKDSWRSWLPVGRGAAAQSPSLPPSFNALVSLPVLRPSLMGPLHTIASQRPNDWKDVAGFAIFLIAAVVCLGFSSFFHTVACHSRDFAHRCNKLDYIGIVVMIVGSFLPALHYGFYCHPRLQAMYAFMITSLGSGAMYTVMSRRYSTPAYRPIRTSVFLALGLSAIVPVAHICAMYGFEAISRTMGVHWLIASGAMYVVGACTYMLRIPERFSPGTFDYFGASHQIFHWFILAAAFAHYVCIRRAYAFWHTAEAASGPLGGGAQAVCLALEALRAS</sequence>
<accession>A0A316YLN4</accession>
<evidence type="ECO:0000313" key="10">
    <source>
        <dbReference type="Proteomes" id="UP000245768"/>
    </source>
</evidence>
<feature type="compositionally biased region" description="Low complexity" evidence="7">
    <location>
        <begin position="44"/>
        <end position="65"/>
    </location>
</feature>